<dbReference type="Proteomes" id="UP000044938">
    <property type="component" value="Unassembled WGS sequence"/>
</dbReference>
<feature type="compositionally biased region" description="Polar residues" evidence="1">
    <location>
        <begin position="1"/>
        <end position="13"/>
    </location>
</feature>
<feature type="region of interest" description="Disordered" evidence="1">
    <location>
        <begin position="174"/>
        <end position="227"/>
    </location>
</feature>
<sequence>MRSTSCQRSSDSASGRRIDRPALLIRMSIPPMRFSTSSTSASIASMSERSQGSDIAVPPSPVIRSATASSRSLRRATATTTARCSPNCLVAAAPMPDDAPVSRMRLPVRSTGCIAGRLISSCGEIGGRMPANVICSVNQRSGLLLTAGESSFAEPVVTVVSHSSGFCSATTASANGRVRNSAETGSSRGDASVGRRRGLRRPRRSCRPGGWPHRQTVADPPARRRAG</sequence>
<reference evidence="2 3" key="1">
    <citation type="submission" date="2015-03" db="EMBL/GenBank/DDBJ databases">
        <authorList>
            <consortium name="Pathogen Informatics"/>
        </authorList>
    </citation>
    <scope>NUCLEOTIDE SEQUENCE [LARGE SCALE GENOMIC DNA]</scope>
    <source>
        <strain evidence="2 3">M09401471</strain>
    </source>
</reference>
<dbReference type="AlphaFoldDB" id="A0A655IGV5"/>
<evidence type="ECO:0000256" key="1">
    <source>
        <dbReference type="SAM" id="MobiDB-lite"/>
    </source>
</evidence>
<name>A0A655IGV5_MYCTX</name>
<evidence type="ECO:0000313" key="3">
    <source>
        <dbReference type="Proteomes" id="UP000044938"/>
    </source>
</evidence>
<proteinExistence type="predicted"/>
<accession>A0A655IGV5</accession>
<protein>
    <submittedName>
        <fullName evidence="2">Uncharacterized protein</fullName>
    </submittedName>
</protein>
<organism evidence="2 3">
    <name type="scientific">Mycobacterium tuberculosis</name>
    <dbReference type="NCBI Taxonomy" id="1773"/>
    <lineage>
        <taxon>Bacteria</taxon>
        <taxon>Bacillati</taxon>
        <taxon>Actinomycetota</taxon>
        <taxon>Actinomycetes</taxon>
        <taxon>Mycobacteriales</taxon>
        <taxon>Mycobacteriaceae</taxon>
        <taxon>Mycobacterium</taxon>
        <taxon>Mycobacterium tuberculosis complex</taxon>
    </lineage>
</organism>
<feature type="region of interest" description="Disordered" evidence="1">
    <location>
        <begin position="1"/>
        <end position="21"/>
    </location>
</feature>
<evidence type="ECO:0000313" key="2">
    <source>
        <dbReference type="EMBL" id="COV90051.1"/>
    </source>
</evidence>
<dbReference type="EMBL" id="CSAJ01000106">
    <property type="protein sequence ID" value="COV90051.1"/>
    <property type="molecule type" value="Genomic_DNA"/>
</dbReference>
<gene>
    <name evidence="2" type="ORF">ERS007720_01151</name>
</gene>
<feature type="compositionally biased region" description="Basic residues" evidence="1">
    <location>
        <begin position="194"/>
        <end position="206"/>
    </location>
</feature>